<proteinExistence type="predicted"/>
<evidence type="ECO:0000313" key="3">
    <source>
        <dbReference type="Proteomes" id="UP000182888"/>
    </source>
</evidence>
<protein>
    <submittedName>
        <fullName evidence="2">Transposase</fullName>
    </submittedName>
</protein>
<sequence length="327" mass="37447">MSALPAAPIDRQVATAFLEAVAPEEIEALARAHKMRRRTDEALCHAQEQQVQRLRYQASLAERQFNRVDPDNRLVAAELERRWEATLLELREAEEALQRKTATSLPEPAGIDRRLQAKVVVLGGRLPAIWADPATPCAHRKALLRCLIDKVVMRRSARDRAEVRIVWRGGATTELTVLMPVNAVAALPRQQEMERRICELVSKGVYDDEIAHMLTVEGHRSPRRVDEVSPSTVQSVRLRHRIRTARRTRWPKLEGRLSVIELAARLRIPPKWISTQLRRGRLLTSYDPASRYLFSDDEAAMQAVRKAARTWNHPREDQPHVEGYRYG</sequence>
<evidence type="ECO:0000256" key="1">
    <source>
        <dbReference type="SAM" id="Coils"/>
    </source>
</evidence>
<reference evidence="3" key="1">
    <citation type="submission" date="2014-08" db="EMBL/GenBank/DDBJ databases">
        <authorList>
            <person name="Edwards T."/>
        </authorList>
    </citation>
    <scope>NUCLEOTIDE SEQUENCE [LARGE SCALE GENOMIC DNA]</scope>
</reference>
<dbReference type="AlphaFoldDB" id="A0A0K2VTI4"/>
<gene>
    <name evidence="2" type="ORF">MPL1032_180113</name>
</gene>
<name>A0A0K2VTI4_MESPL</name>
<feature type="coiled-coil region" evidence="1">
    <location>
        <begin position="44"/>
        <end position="100"/>
    </location>
</feature>
<evidence type="ECO:0000313" key="2">
    <source>
        <dbReference type="EMBL" id="CDX53687.1"/>
    </source>
</evidence>
<dbReference type="Proteomes" id="UP000182888">
    <property type="component" value="Unassembled WGS sequence"/>
</dbReference>
<organism evidence="2 3">
    <name type="scientific">Mesorhizobium plurifarium</name>
    <dbReference type="NCBI Taxonomy" id="69974"/>
    <lineage>
        <taxon>Bacteria</taxon>
        <taxon>Pseudomonadati</taxon>
        <taxon>Pseudomonadota</taxon>
        <taxon>Alphaproteobacteria</taxon>
        <taxon>Hyphomicrobiales</taxon>
        <taxon>Phyllobacteriaceae</taxon>
        <taxon>Mesorhizobium</taxon>
    </lineage>
</organism>
<accession>A0A0K2VTI4</accession>
<dbReference type="EMBL" id="CCND01000010">
    <property type="protein sequence ID" value="CDX53687.1"/>
    <property type="molecule type" value="Genomic_DNA"/>
</dbReference>
<keyword evidence="1" id="KW-0175">Coiled coil</keyword>